<dbReference type="Proteomes" id="UP001139485">
    <property type="component" value="Unassembled WGS sequence"/>
</dbReference>
<evidence type="ECO:0000256" key="2">
    <source>
        <dbReference type="ARBA" id="ARBA00022692"/>
    </source>
</evidence>
<feature type="transmembrane region" description="Helical" evidence="5">
    <location>
        <begin position="59"/>
        <end position="77"/>
    </location>
</feature>
<feature type="transmembrane region" description="Helical" evidence="5">
    <location>
        <begin position="238"/>
        <end position="262"/>
    </location>
</feature>
<evidence type="ECO:0000313" key="8">
    <source>
        <dbReference type="Proteomes" id="UP001139485"/>
    </source>
</evidence>
<sequence>MAGGAWRPDLLAGLTVWAVLVPESLAYATVAGLPPVVGLYAAVPALLVYALLGTSRHLVVGPMSATAALSAGIALTHGDGTAAGTLAVALTLALVMGALGFVAGACRLGFLAAFISEPVLKGFVVGLALTILVGQVPALVGVEKADGGFLARVAGLARSLGDLDAATAVVGLSALAVVLVLRRTAPRVPSSLVVVVLGVAAALLLALEDHGVAVVGAIEPGLPGPALPSTDPRDYLDLLGPAAGVLLVGFVEGLAAGSTYAARDGYRVDPDRELTALGGANLGAGLLGGMVVNGSLSKTAVNAAAGARSQRSGVTAAGLTVVTLLALTPLFEPLPEAVLAAVVITAVVDLVDVAALRRLWAAGAASTATAARADFAGAVAALVGVLLLDTLPGLLVGVGVSLVLLLSRASRPHLVPLVRLPGGTWADAGRHPSLEEPAGALVLRVEGPLSFANAAHVRDGVRGLSEQRGDPPLVVLDARSVATIDVTAAAMLDRLAEDLARAGVGLRVAGDLGQVRDTALGAGHGHGLLGRYPDPDAALR</sequence>
<dbReference type="PROSITE" id="PS01130">
    <property type="entry name" value="SLC26A"/>
    <property type="match status" value="1"/>
</dbReference>
<name>A0A9X2D503_9ACTN</name>
<accession>A0A9X2D503</accession>
<dbReference type="RefSeq" id="WP_250826300.1">
    <property type="nucleotide sequence ID" value="NZ_JAMOIL010000003.1"/>
</dbReference>
<evidence type="ECO:0000313" key="7">
    <source>
        <dbReference type="EMBL" id="MCM0619481.1"/>
    </source>
</evidence>
<feature type="transmembrane region" description="Helical" evidence="5">
    <location>
        <begin position="376"/>
        <end position="406"/>
    </location>
</feature>
<dbReference type="SUPFAM" id="SSF52091">
    <property type="entry name" value="SpoIIaa-like"/>
    <property type="match status" value="1"/>
</dbReference>
<protein>
    <submittedName>
        <fullName evidence="7">SulP family inorganic anion transporter</fullName>
    </submittedName>
</protein>
<keyword evidence="3 5" id="KW-1133">Transmembrane helix</keyword>
<evidence type="ECO:0000256" key="3">
    <source>
        <dbReference type="ARBA" id="ARBA00022989"/>
    </source>
</evidence>
<comment type="subcellular location">
    <subcellularLocation>
        <location evidence="1">Membrane</location>
        <topology evidence="1">Multi-pass membrane protein</topology>
    </subcellularLocation>
</comment>
<keyword evidence="4 5" id="KW-0472">Membrane</keyword>
<feature type="transmembrane region" description="Helical" evidence="5">
    <location>
        <begin position="274"/>
        <end position="292"/>
    </location>
</feature>
<feature type="transmembrane region" description="Helical" evidence="5">
    <location>
        <begin position="338"/>
        <end position="356"/>
    </location>
</feature>
<feature type="transmembrane region" description="Helical" evidence="5">
    <location>
        <begin position="122"/>
        <end position="140"/>
    </location>
</feature>
<gene>
    <name evidence="7" type="ORF">M8330_04115</name>
</gene>
<dbReference type="InterPro" id="IPR001902">
    <property type="entry name" value="SLC26A/SulP_fam"/>
</dbReference>
<comment type="caution">
    <text evidence="7">The sequence shown here is derived from an EMBL/GenBank/DDBJ whole genome shotgun (WGS) entry which is preliminary data.</text>
</comment>
<dbReference type="InterPro" id="IPR011547">
    <property type="entry name" value="SLC26A/SulP_dom"/>
</dbReference>
<feature type="transmembrane region" description="Helical" evidence="5">
    <location>
        <begin position="83"/>
        <end position="110"/>
    </location>
</feature>
<evidence type="ECO:0000256" key="5">
    <source>
        <dbReference type="SAM" id="Phobius"/>
    </source>
</evidence>
<keyword evidence="8" id="KW-1185">Reference proteome</keyword>
<dbReference type="EMBL" id="JAMOIL010000003">
    <property type="protein sequence ID" value="MCM0619481.1"/>
    <property type="molecule type" value="Genomic_DNA"/>
</dbReference>
<evidence type="ECO:0000256" key="4">
    <source>
        <dbReference type="ARBA" id="ARBA00023136"/>
    </source>
</evidence>
<dbReference type="Pfam" id="PF01740">
    <property type="entry name" value="STAS"/>
    <property type="match status" value="1"/>
</dbReference>
<dbReference type="PANTHER" id="PTHR11814">
    <property type="entry name" value="SULFATE TRANSPORTER"/>
    <property type="match status" value="1"/>
</dbReference>
<dbReference type="InterPro" id="IPR002645">
    <property type="entry name" value="STAS_dom"/>
</dbReference>
<feature type="transmembrane region" description="Helical" evidence="5">
    <location>
        <begin position="36"/>
        <end position="52"/>
    </location>
</feature>
<feature type="transmembrane region" description="Helical" evidence="5">
    <location>
        <begin position="160"/>
        <end position="181"/>
    </location>
</feature>
<dbReference type="Pfam" id="PF00916">
    <property type="entry name" value="Sulfate_transp"/>
    <property type="match status" value="1"/>
</dbReference>
<dbReference type="AlphaFoldDB" id="A0A9X2D503"/>
<organism evidence="7 8">
    <name type="scientific">Nocardioides bruguierae</name>
    <dbReference type="NCBI Taxonomy" id="2945102"/>
    <lineage>
        <taxon>Bacteria</taxon>
        <taxon>Bacillati</taxon>
        <taxon>Actinomycetota</taxon>
        <taxon>Actinomycetes</taxon>
        <taxon>Propionibacteriales</taxon>
        <taxon>Nocardioidaceae</taxon>
        <taxon>Nocardioides</taxon>
    </lineage>
</organism>
<proteinExistence type="predicted"/>
<evidence type="ECO:0000256" key="1">
    <source>
        <dbReference type="ARBA" id="ARBA00004141"/>
    </source>
</evidence>
<dbReference type="CDD" id="cd07042">
    <property type="entry name" value="STAS_SulP_like_sulfate_transporter"/>
    <property type="match status" value="1"/>
</dbReference>
<dbReference type="InterPro" id="IPR018045">
    <property type="entry name" value="S04_transporter_CS"/>
</dbReference>
<feature type="domain" description="STAS" evidence="6">
    <location>
        <begin position="430"/>
        <end position="510"/>
    </location>
</feature>
<feature type="transmembrane region" description="Helical" evidence="5">
    <location>
        <begin position="193"/>
        <end position="218"/>
    </location>
</feature>
<dbReference type="InterPro" id="IPR036513">
    <property type="entry name" value="STAS_dom_sf"/>
</dbReference>
<dbReference type="GO" id="GO:0016020">
    <property type="term" value="C:membrane"/>
    <property type="evidence" value="ECO:0007669"/>
    <property type="project" value="UniProtKB-SubCell"/>
</dbReference>
<dbReference type="Gene3D" id="3.30.750.24">
    <property type="entry name" value="STAS domain"/>
    <property type="match status" value="1"/>
</dbReference>
<keyword evidence="2 5" id="KW-0812">Transmembrane</keyword>
<dbReference type="GO" id="GO:0008271">
    <property type="term" value="F:secondary active sulfate transmembrane transporter activity"/>
    <property type="evidence" value="ECO:0007669"/>
    <property type="project" value="InterPro"/>
</dbReference>
<evidence type="ECO:0000259" key="6">
    <source>
        <dbReference type="PROSITE" id="PS50801"/>
    </source>
</evidence>
<reference evidence="7" key="1">
    <citation type="submission" date="2022-05" db="EMBL/GenBank/DDBJ databases">
        <authorList>
            <person name="Tuo L."/>
        </authorList>
    </citation>
    <scope>NUCLEOTIDE SEQUENCE</scope>
    <source>
        <strain evidence="7">BSK12Z-4</strain>
    </source>
</reference>
<dbReference type="PROSITE" id="PS50801">
    <property type="entry name" value="STAS"/>
    <property type="match status" value="1"/>
</dbReference>